<feature type="domain" description="Methyltransferase" evidence="1">
    <location>
        <begin position="145"/>
        <end position="237"/>
    </location>
</feature>
<dbReference type="SUPFAM" id="SSF53335">
    <property type="entry name" value="S-adenosyl-L-methionine-dependent methyltransferases"/>
    <property type="match status" value="1"/>
</dbReference>
<evidence type="ECO:0000313" key="2">
    <source>
        <dbReference type="EMBL" id="RHZ67062.1"/>
    </source>
</evidence>
<dbReference type="Proteomes" id="UP000266861">
    <property type="component" value="Unassembled WGS sequence"/>
</dbReference>
<dbReference type="CDD" id="cd02440">
    <property type="entry name" value="AdoMet_MTases"/>
    <property type="match status" value="1"/>
</dbReference>
<dbReference type="Gene3D" id="3.40.50.150">
    <property type="entry name" value="Vaccinia Virus protein VP39"/>
    <property type="match status" value="1"/>
</dbReference>
<comment type="caution">
    <text evidence="2">The sequence shown here is derived from an EMBL/GenBank/DDBJ whole genome shotgun (WGS) entry which is preliminary data.</text>
</comment>
<dbReference type="PANTHER" id="PTHR43591">
    <property type="entry name" value="METHYLTRANSFERASE"/>
    <property type="match status" value="1"/>
</dbReference>
<dbReference type="InterPro" id="IPR029063">
    <property type="entry name" value="SAM-dependent_MTases_sf"/>
</dbReference>
<gene>
    <name evidence="2" type="ORF">Glove_303g141</name>
</gene>
<dbReference type="OrthoDB" id="2013972at2759"/>
<accession>A0A397HVM1</accession>
<organism evidence="2 3">
    <name type="scientific">Diversispora epigaea</name>
    <dbReference type="NCBI Taxonomy" id="1348612"/>
    <lineage>
        <taxon>Eukaryota</taxon>
        <taxon>Fungi</taxon>
        <taxon>Fungi incertae sedis</taxon>
        <taxon>Mucoromycota</taxon>
        <taxon>Glomeromycotina</taxon>
        <taxon>Glomeromycetes</taxon>
        <taxon>Diversisporales</taxon>
        <taxon>Diversisporaceae</taxon>
        <taxon>Diversispora</taxon>
    </lineage>
</organism>
<evidence type="ECO:0000259" key="1">
    <source>
        <dbReference type="Pfam" id="PF13649"/>
    </source>
</evidence>
<name>A0A397HVM1_9GLOM</name>
<keyword evidence="3" id="KW-1185">Reference proteome</keyword>
<sequence length="371" mass="42996">MGKTQSKFTEESSIVIKIFKKNNNNKSPFYLTPSSSLRYKKRKSANESFKQISSSITTTSSSSSYSNNKSNSIVSSVNSLLNEDHIFKYMGGRKFLIFEDARYLLPFDDDEHARLQLQHFLYRHMWNGNFSSPVHELLQNSNATVLDIGCSTGAWTLDMATDYPFSKFIGVDIFPIYPLEIRPKNVEFEMANILNGLPFDDGTFDFIFMRSMNLSFTSQEWENVVMKELMRVVKPGGWIEIMERDPWITGVGPATDKCNKTFADELKTRYNVDPFISPHISSYMHSTQKIEKIFHEEKKMIIGEARDNLSKVCLDNYKWFRRNCKGSIGTKIENFDKMLDESFNEFKDKKAYETSHRFFAMKKIEDGNSLN</sequence>
<evidence type="ECO:0000313" key="3">
    <source>
        <dbReference type="Proteomes" id="UP000266861"/>
    </source>
</evidence>
<dbReference type="EMBL" id="PQFF01000277">
    <property type="protein sequence ID" value="RHZ67062.1"/>
    <property type="molecule type" value="Genomic_DNA"/>
</dbReference>
<protein>
    <recommendedName>
        <fullName evidence="1">Methyltransferase domain-containing protein</fullName>
    </recommendedName>
</protein>
<dbReference type="Pfam" id="PF13649">
    <property type="entry name" value="Methyltransf_25"/>
    <property type="match status" value="1"/>
</dbReference>
<reference evidence="2 3" key="1">
    <citation type="submission" date="2018-08" db="EMBL/GenBank/DDBJ databases">
        <title>Genome and evolution of the arbuscular mycorrhizal fungus Diversispora epigaea (formerly Glomus versiforme) and its bacterial endosymbionts.</title>
        <authorList>
            <person name="Sun X."/>
            <person name="Fei Z."/>
            <person name="Harrison M."/>
        </authorList>
    </citation>
    <scope>NUCLEOTIDE SEQUENCE [LARGE SCALE GENOMIC DNA]</scope>
    <source>
        <strain evidence="2 3">IT104</strain>
    </source>
</reference>
<dbReference type="STRING" id="1348612.A0A397HVM1"/>
<proteinExistence type="predicted"/>
<dbReference type="AlphaFoldDB" id="A0A397HVM1"/>
<dbReference type="InterPro" id="IPR041698">
    <property type="entry name" value="Methyltransf_25"/>
</dbReference>